<evidence type="ECO:0000256" key="1">
    <source>
        <dbReference type="ARBA" id="ARBA00001946"/>
    </source>
</evidence>
<evidence type="ECO:0000256" key="3">
    <source>
        <dbReference type="ARBA" id="ARBA00013025"/>
    </source>
</evidence>
<comment type="cofactor">
    <cofactor evidence="1">
        <name>Mg(2+)</name>
        <dbReference type="ChEBI" id="CHEBI:18420"/>
    </cofactor>
</comment>
<evidence type="ECO:0000256" key="5">
    <source>
        <dbReference type="ARBA" id="ARBA00022723"/>
    </source>
</evidence>
<evidence type="ECO:0000256" key="10">
    <source>
        <dbReference type="ARBA" id="ARBA00047493"/>
    </source>
</evidence>
<evidence type="ECO:0000259" key="12">
    <source>
        <dbReference type="Pfam" id="PF02875"/>
    </source>
</evidence>
<dbReference type="Gene3D" id="3.40.1190.10">
    <property type="entry name" value="Mur-like, catalytic domain"/>
    <property type="match status" value="1"/>
</dbReference>
<reference evidence="14 15" key="1">
    <citation type="submission" date="2018-02" db="EMBL/GenBank/DDBJ databases">
        <title>Complete genome of the streamlined marine actinobacterium Pontimonas salivibrio CL-TW6 adapted to coastal planktonic lifestype.</title>
        <authorList>
            <person name="Cho B.C."/>
            <person name="Hardies S.C."/>
            <person name="Jang G.I."/>
            <person name="Hwang C.Y."/>
        </authorList>
    </citation>
    <scope>NUCLEOTIDE SEQUENCE [LARGE SCALE GENOMIC DNA]</scope>
    <source>
        <strain evidence="14 15">CL-TW6</strain>
    </source>
</reference>
<dbReference type="KEGG" id="psai:C3B54_11757"/>
<keyword evidence="5" id="KW-0479">Metal-binding</keyword>
<feature type="domain" description="Mur ligase C-terminal" evidence="12">
    <location>
        <begin position="309"/>
        <end position="430"/>
    </location>
</feature>
<dbReference type="GO" id="GO:0008841">
    <property type="term" value="F:dihydrofolate synthase activity"/>
    <property type="evidence" value="ECO:0007669"/>
    <property type="project" value="TreeGrafter"/>
</dbReference>
<dbReference type="Pfam" id="PF08245">
    <property type="entry name" value="Mur_ligase_M"/>
    <property type="match status" value="1"/>
</dbReference>
<evidence type="ECO:0000256" key="7">
    <source>
        <dbReference type="ARBA" id="ARBA00022840"/>
    </source>
</evidence>
<comment type="similarity">
    <text evidence="2 11">Belongs to the folylpolyglutamate synthase family.</text>
</comment>
<dbReference type="InterPro" id="IPR001645">
    <property type="entry name" value="Folylpolyglutamate_synth"/>
</dbReference>
<evidence type="ECO:0000256" key="4">
    <source>
        <dbReference type="ARBA" id="ARBA00022598"/>
    </source>
</evidence>
<dbReference type="InterPro" id="IPR004101">
    <property type="entry name" value="Mur_ligase_C"/>
</dbReference>
<dbReference type="Gene3D" id="3.90.190.20">
    <property type="entry name" value="Mur ligase, C-terminal domain"/>
    <property type="match status" value="1"/>
</dbReference>
<organism evidence="14 15">
    <name type="scientific">Pontimonas salivibrio</name>
    <dbReference type="NCBI Taxonomy" id="1159327"/>
    <lineage>
        <taxon>Bacteria</taxon>
        <taxon>Bacillati</taxon>
        <taxon>Actinomycetota</taxon>
        <taxon>Actinomycetes</taxon>
        <taxon>Micrococcales</taxon>
        <taxon>Microbacteriaceae</taxon>
        <taxon>Pontimonas</taxon>
    </lineage>
</organism>
<evidence type="ECO:0000256" key="9">
    <source>
        <dbReference type="ARBA" id="ARBA00030592"/>
    </source>
</evidence>
<dbReference type="PANTHER" id="PTHR11136:SF0">
    <property type="entry name" value="DIHYDROFOLATE SYNTHETASE-RELATED"/>
    <property type="match status" value="1"/>
</dbReference>
<protein>
    <recommendedName>
        <fullName evidence="3">tetrahydrofolate synthase</fullName>
        <ecNumber evidence="3">6.3.2.17</ecNumber>
    </recommendedName>
    <alternativeName>
        <fullName evidence="9">Tetrahydrofolylpolyglutamate synthase</fullName>
    </alternativeName>
</protein>
<dbReference type="GO" id="GO:0005524">
    <property type="term" value="F:ATP binding"/>
    <property type="evidence" value="ECO:0007669"/>
    <property type="project" value="UniProtKB-KW"/>
</dbReference>
<comment type="catalytic activity">
    <reaction evidence="10">
        <text>(6S)-5,6,7,8-tetrahydrofolyl-(gamma-L-Glu)(n) + L-glutamate + ATP = (6S)-5,6,7,8-tetrahydrofolyl-(gamma-L-Glu)(n+1) + ADP + phosphate + H(+)</text>
        <dbReference type="Rhea" id="RHEA:10580"/>
        <dbReference type="Rhea" id="RHEA-COMP:14738"/>
        <dbReference type="Rhea" id="RHEA-COMP:14740"/>
        <dbReference type="ChEBI" id="CHEBI:15378"/>
        <dbReference type="ChEBI" id="CHEBI:29985"/>
        <dbReference type="ChEBI" id="CHEBI:30616"/>
        <dbReference type="ChEBI" id="CHEBI:43474"/>
        <dbReference type="ChEBI" id="CHEBI:141005"/>
        <dbReference type="ChEBI" id="CHEBI:456216"/>
        <dbReference type="EC" id="6.3.2.17"/>
    </reaction>
</comment>
<sequence length="449" mass="47724">MTESFRGQADEVIAALYQRIGERAPQPRLWPTRRAVELLGDPQHMFGVVHITGSNGKTSTARMIESILRAHGLRTGLMTSPHLQRLNERIVVDGQSVSDEALVENYRDIEPYLTIVDAECAARGEPAMTFFEALTVLTFSCFADAPVDVAVLEVGMGGEWDSTNVANADVAVVTPISLEHVEFLGPTIQDIAKTKAGIIKPASHVVTSPQEAEVIDIIASACERDEAPLNVLGRDFFVVDSVPAVGGQVVDIRVSNGEYRGVALPLLGYHQAENAALAVAAAEQFLGGGEHSLAKEVVEEGLGDSKSPGRLEVVATSPSVIIDAAHNPASAESLTRALMQSFQFDTLVVVLGVLSDKDAEGIVEALDPIADVFVVTQSESDRAVSAEDLAETVRAVAGPDRTSWRENVSQALELAREQAGPTGGVVVTGSITLIGEVKTWAGVMAERES</sequence>
<dbReference type="PIRSF" id="PIRSF001563">
    <property type="entry name" value="Folylpolyglu_synth"/>
    <property type="match status" value="1"/>
</dbReference>
<keyword evidence="7 11" id="KW-0067">ATP-binding</keyword>
<dbReference type="SUPFAM" id="SSF53623">
    <property type="entry name" value="MurD-like peptide ligases, catalytic domain"/>
    <property type="match status" value="1"/>
</dbReference>
<evidence type="ECO:0000256" key="8">
    <source>
        <dbReference type="ARBA" id="ARBA00022842"/>
    </source>
</evidence>
<evidence type="ECO:0000313" key="15">
    <source>
        <dbReference type="Proteomes" id="UP000243077"/>
    </source>
</evidence>
<evidence type="ECO:0000313" key="14">
    <source>
        <dbReference type="EMBL" id="AVG23737.1"/>
    </source>
</evidence>
<name>A0A2L2BQ15_9MICO</name>
<dbReference type="InterPro" id="IPR036565">
    <property type="entry name" value="Mur-like_cat_sf"/>
</dbReference>
<dbReference type="GO" id="GO:0046872">
    <property type="term" value="F:metal ion binding"/>
    <property type="evidence" value="ECO:0007669"/>
    <property type="project" value="UniProtKB-KW"/>
</dbReference>
<dbReference type="EMBL" id="CP026923">
    <property type="protein sequence ID" value="AVG23737.1"/>
    <property type="molecule type" value="Genomic_DNA"/>
</dbReference>
<dbReference type="InterPro" id="IPR036615">
    <property type="entry name" value="Mur_ligase_C_dom_sf"/>
</dbReference>
<dbReference type="NCBIfam" id="TIGR01499">
    <property type="entry name" value="folC"/>
    <property type="match status" value="1"/>
</dbReference>
<keyword evidence="15" id="KW-1185">Reference proteome</keyword>
<proteinExistence type="inferred from homology"/>
<dbReference type="GO" id="GO:0004326">
    <property type="term" value="F:tetrahydrofolylpolyglutamate synthase activity"/>
    <property type="evidence" value="ECO:0007669"/>
    <property type="project" value="UniProtKB-EC"/>
</dbReference>
<dbReference type="FunFam" id="3.40.1190.10:FF:000011">
    <property type="entry name" value="Folylpolyglutamate synthase/dihydrofolate synthase"/>
    <property type="match status" value="1"/>
</dbReference>
<dbReference type="EC" id="6.3.2.17" evidence="3"/>
<evidence type="ECO:0000256" key="2">
    <source>
        <dbReference type="ARBA" id="ARBA00008276"/>
    </source>
</evidence>
<evidence type="ECO:0000256" key="11">
    <source>
        <dbReference type="PIRNR" id="PIRNR001563"/>
    </source>
</evidence>
<dbReference type="Proteomes" id="UP000243077">
    <property type="component" value="Chromosome"/>
</dbReference>
<gene>
    <name evidence="14" type="ORF">C3B54_11757</name>
</gene>
<accession>A0A2L2BQ15</accession>
<dbReference type="AlphaFoldDB" id="A0A2L2BQ15"/>
<dbReference type="SUPFAM" id="SSF53244">
    <property type="entry name" value="MurD-like peptide ligases, peptide-binding domain"/>
    <property type="match status" value="1"/>
</dbReference>
<dbReference type="Pfam" id="PF02875">
    <property type="entry name" value="Mur_ligase_C"/>
    <property type="match status" value="1"/>
</dbReference>
<dbReference type="GO" id="GO:0005737">
    <property type="term" value="C:cytoplasm"/>
    <property type="evidence" value="ECO:0007669"/>
    <property type="project" value="TreeGrafter"/>
</dbReference>
<dbReference type="OrthoDB" id="9809356at2"/>
<dbReference type="InterPro" id="IPR013221">
    <property type="entry name" value="Mur_ligase_cen"/>
</dbReference>
<evidence type="ECO:0000256" key="6">
    <source>
        <dbReference type="ARBA" id="ARBA00022741"/>
    </source>
</evidence>
<dbReference type="PANTHER" id="PTHR11136">
    <property type="entry name" value="FOLYLPOLYGLUTAMATE SYNTHASE-RELATED"/>
    <property type="match status" value="1"/>
</dbReference>
<evidence type="ECO:0000259" key="13">
    <source>
        <dbReference type="Pfam" id="PF08245"/>
    </source>
</evidence>
<dbReference type="RefSeq" id="WP_104913306.1">
    <property type="nucleotide sequence ID" value="NZ_CP026923.1"/>
</dbReference>
<feature type="domain" description="Mur ligase central" evidence="13">
    <location>
        <begin position="51"/>
        <end position="282"/>
    </location>
</feature>
<keyword evidence="6 11" id="KW-0547">Nucleotide-binding</keyword>
<keyword evidence="8" id="KW-0460">Magnesium</keyword>
<keyword evidence="4 11" id="KW-0436">Ligase</keyword>